<dbReference type="Proteomes" id="UP001497525">
    <property type="component" value="Unassembled WGS sequence"/>
</dbReference>
<accession>A0AAV2TDJ7</accession>
<dbReference type="AlphaFoldDB" id="A0AAV2TDJ7"/>
<gene>
    <name evidence="2" type="ORF">CDAUBV1_LOCUS6640</name>
</gene>
<feature type="domain" description="Histone deacetylase" evidence="1">
    <location>
        <begin position="9"/>
        <end position="115"/>
    </location>
</feature>
<sequence>MSTFYSSAEGADDNLWSNAVCPVLNLLYTLIHPIYVVVQCGSDCLATDPHQTFNLTNRYPAVDDPTDEDSEIEICMSGYLRALKQILSWQVPTLILGGGGYNFPDTARLWTKLTALAIEHKEGSLADVKQLEVPITAVSNRSHTQNGRTSEVRRYS</sequence>
<dbReference type="InterPro" id="IPR023801">
    <property type="entry name" value="His_deacetylse_dom"/>
</dbReference>
<dbReference type="EMBL" id="CAXLJL010000156">
    <property type="protein sequence ID" value="CAL5133393.1"/>
    <property type="molecule type" value="Genomic_DNA"/>
</dbReference>
<evidence type="ECO:0000313" key="3">
    <source>
        <dbReference type="Proteomes" id="UP001497525"/>
    </source>
</evidence>
<organism evidence="2 3">
    <name type="scientific">Calicophoron daubneyi</name>
    <name type="common">Rumen fluke</name>
    <name type="synonym">Paramphistomum daubneyi</name>
    <dbReference type="NCBI Taxonomy" id="300641"/>
    <lineage>
        <taxon>Eukaryota</taxon>
        <taxon>Metazoa</taxon>
        <taxon>Spiralia</taxon>
        <taxon>Lophotrochozoa</taxon>
        <taxon>Platyhelminthes</taxon>
        <taxon>Trematoda</taxon>
        <taxon>Digenea</taxon>
        <taxon>Plagiorchiida</taxon>
        <taxon>Pronocephalata</taxon>
        <taxon>Paramphistomoidea</taxon>
        <taxon>Paramphistomidae</taxon>
        <taxon>Calicophoron</taxon>
    </lineage>
</organism>
<name>A0AAV2TDJ7_CALDB</name>
<comment type="caution">
    <text evidence="2">The sequence shown here is derived from an EMBL/GenBank/DDBJ whole genome shotgun (WGS) entry which is preliminary data.</text>
</comment>
<evidence type="ECO:0000313" key="2">
    <source>
        <dbReference type="EMBL" id="CAL5133393.1"/>
    </source>
</evidence>
<dbReference type="PANTHER" id="PTHR48252:SF77">
    <property type="entry name" value="HISTONE DEACETYLASE DOMAIN-CONTAINING PROTEIN"/>
    <property type="match status" value="1"/>
</dbReference>
<evidence type="ECO:0000259" key="1">
    <source>
        <dbReference type="Pfam" id="PF00850"/>
    </source>
</evidence>
<dbReference type="InterPro" id="IPR037138">
    <property type="entry name" value="His_deacetylse_dom_sf"/>
</dbReference>
<dbReference type="InterPro" id="IPR023696">
    <property type="entry name" value="Ureohydrolase_dom_sf"/>
</dbReference>
<dbReference type="Gene3D" id="3.40.800.20">
    <property type="entry name" value="Histone deacetylase domain"/>
    <property type="match status" value="1"/>
</dbReference>
<protein>
    <recommendedName>
        <fullName evidence="1">Histone deacetylase domain-containing protein</fullName>
    </recommendedName>
</protein>
<proteinExistence type="predicted"/>
<dbReference type="PANTHER" id="PTHR48252">
    <property type="entry name" value="HISTONE DEACETYLASE 2-RELATED"/>
    <property type="match status" value="1"/>
</dbReference>
<dbReference type="SUPFAM" id="SSF52768">
    <property type="entry name" value="Arginase/deacetylase"/>
    <property type="match status" value="1"/>
</dbReference>
<reference evidence="2" key="1">
    <citation type="submission" date="2024-06" db="EMBL/GenBank/DDBJ databases">
        <authorList>
            <person name="Liu X."/>
            <person name="Lenzi L."/>
            <person name="Haldenby T S."/>
            <person name="Uol C."/>
        </authorList>
    </citation>
    <scope>NUCLEOTIDE SEQUENCE</scope>
</reference>
<dbReference type="Pfam" id="PF00850">
    <property type="entry name" value="Hist_deacetyl"/>
    <property type="match status" value="1"/>
</dbReference>